<reference evidence="2" key="2">
    <citation type="submission" date="2023-06" db="EMBL/GenBank/DDBJ databases">
        <authorList>
            <consortium name="Lawrence Berkeley National Laboratory"/>
            <person name="Haridas S."/>
            <person name="Hensen N."/>
            <person name="Bonometti L."/>
            <person name="Westerberg I."/>
            <person name="Brannstrom I.O."/>
            <person name="Guillou S."/>
            <person name="Cros-Aarteil S."/>
            <person name="Calhoun S."/>
            <person name="Kuo A."/>
            <person name="Mondo S."/>
            <person name="Pangilinan J."/>
            <person name="Riley R."/>
            <person name="LaButti K."/>
            <person name="Andreopoulos B."/>
            <person name="Lipzen A."/>
            <person name="Chen C."/>
            <person name="Yanf M."/>
            <person name="Daum C."/>
            <person name="Ng V."/>
            <person name="Clum A."/>
            <person name="Steindorff A."/>
            <person name="Ohm R."/>
            <person name="Martin F."/>
            <person name="Silar P."/>
            <person name="Natvig D."/>
            <person name="Lalanne C."/>
            <person name="Gautier V."/>
            <person name="Ament-velasquez S.L."/>
            <person name="Kruys A."/>
            <person name="Hutchinson M.I."/>
            <person name="Powell A.J."/>
            <person name="Barry K."/>
            <person name="Miller A.N."/>
            <person name="Grigoriev I.V."/>
            <person name="Debuchy R."/>
            <person name="Gladieux P."/>
            <person name="Thoren M.H."/>
            <person name="Johannesson H."/>
        </authorList>
    </citation>
    <scope>NUCLEOTIDE SEQUENCE</scope>
    <source>
        <strain evidence="2">CBS 232.78</strain>
    </source>
</reference>
<evidence type="ECO:0000313" key="3">
    <source>
        <dbReference type="Proteomes" id="UP001285441"/>
    </source>
</evidence>
<feature type="compositionally biased region" description="Acidic residues" evidence="1">
    <location>
        <begin position="613"/>
        <end position="625"/>
    </location>
</feature>
<accession>A0AAE0K268</accession>
<feature type="compositionally biased region" description="Low complexity" evidence="1">
    <location>
        <begin position="224"/>
        <end position="235"/>
    </location>
</feature>
<feature type="region of interest" description="Disordered" evidence="1">
    <location>
        <begin position="1"/>
        <end position="364"/>
    </location>
</feature>
<dbReference type="EMBL" id="JAULSW010000010">
    <property type="protein sequence ID" value="KAK3368197.1"/>
    <property type="molecule type" value="Genomic_DNA"/>
</dbReference>
<feature type="compositionally biased region" description="Polar residues" evidence="1">
    <location>
        <begin position="146"/>
        <end position="163"/>
    </location>
</feature>
<reference evidence="2" key="1">
    <citation type="journal article" date="2023" name="Mol. Phylogenet. Evol.">
        <title>Genome-scale phylogeny and comparative genomics of the fungal order Sordariales.</title>
        <authorList>
            <person name="Hensen N."/>
            <person name="Bonometti L."/>
            <person name="Westerberg I."/>
            <person name="Brannstrom I.O."/>
            <person name="Guillou S."/>
            <person name="Cros-Aarteil S."/>
            <person name="Calhoun S."/>
            <person name="Haridas S."/>
            <person name="Kuo A."/>
            <person name="Mondo S."/>
            <person name="Pangilinan J."/>
            <person name="Riley R."/>
            <person name="LaButti K."/>
            <person name="Andreopoulos B."/>
            <person name="Lipzen A."/>
            <person name="Chen C."/>
            <person name="Yan M."/>
            <person name="Daum C."/>
            <person name="Ng V."/>
            <person name="Clum A."/>
            <person name="Steindorff A."/>
            <person name="Ohm R.A."/>
            <person name="Martin F."/>
            <person name="Silar P."/>
            <person name="Natvig D.O."/>
            <person name="Lalanne C."/>
            <person name="Gautier V."/>
            <person name="Ament-Velasquez S.L."/>
            <person name="Kruys A."/>
            <person name="Hutchinson M.I."/>
            <person name="Powell A.J."/>
            <person name="Barry K."/>
            <person name="Miller A.N."/>
            <person name="Grigoriev I.V."/>
            <person name="Debuchy R."/>
            <person name="Gladieux P."/>
            <person name="Hiltunen Thoren M."/>
            <person name="Johannesson H."/>
        </authorList>
    </citation>
    <scope>NUCLEOTIDE SEQUENCE</scope>
    <source>
        <strain evidence="2">CBS 232.78</strain>
    </source>
</reference>
<protein>
    <submittedName>
        <fullName evidence="2">Uncharacterized protein</fullName>
    </submittedName>
</protein>
<dbReference type="Proteomes" id="UP001285441">
    <property type="component" value="Unassembled WGS sequence"/>
</dbReference>
<gene>
    <name evidence="2" type="ORF">B0H63DRAFT_487976</name>
</gene>
<feature type="compositionally biased region" description="Basic residues" evidence="1">
    <location>
        <begin position="446"/>
        <end position="456"/>
    </location>
</feature>
<feature type="compositionally biased region" description="Polar residues" evidence="1">
    <location>
        <begin position="188"/>
        <end position="200"/>
    </location>
</feature>
<keyword evidence="3" id="KW-1185">Reference proteome</keyword>
<feature type="compositionally biased region" description="Acidic residues" evidence="1">
    <location>
        <begin position="544"/>
        <end position="568"/>
    </location>
</feature>
<feature type="compositionally biased region" description="Polar residues" evidence="1">
    <location>
        <begin position="89"/>
        <end position="99"/>
    </location>
</feature>
<evidence type="ECO:0000313" key="2">
    <source>
        <dbReference type="EMBL" id="KAK3368197.1"/>
    </source>
</evidence>
<feature type="compositionally biased region" description="Basic residues" evidence="1">
    <location>
        <begin position="1"/>
        <end position="10"/>
    </location>
</feature>
<feature type="region of interest" description="Disordered" evidence="1">
    <location>
        <begin position="600"/>
        <end position="625"/>
    </location>
</feature>
<organism evidence="2 3">
    <name type="scientific">Podospora didyma</name>
    <dbReference type="NCBI Taxonomy" id="330526"/>
    <lineage>
        <taxon>Eukaryota</taxon>
        <taxon>Fungi</taxon>
        <taxon>Dikarya</taxon>
        <taxon>Ascomycota</taxon>
        <taxon>Pezizomycotina</taxon>
        <taxon>Sordariomycetes</taxon>
        <taxon>Sordariomycetidae</taxon>
        <taxon>Sordariales</taxon>
        <taxon>Podosporaceae</taxon>
        <taxon>Podospora</taxon>
    </lineage>
</organism>
<feature type="compositionally biased region" description="Acidic residues" evidence="1">
    <location>
        <begin position="469"/>
        <end position="481"/>
    </location>
</feature>
<proteinExistence type="predicted"/>
<feature type="compositionally biased region" description="Low complexity" evidence="1">
    <location>
        <begin position="400"/>
        <end position="409"/>
    </location>
</feature>
<name>A0AAE0K268_9PEZI</name>
<feature type="compositionally biased region" description="Basic and acidic residues" evidence="1">
    <location>
        <begin position="282"/>
        <end position="301"/>
    </location>
</feature>
<sequence length="625" mass="68161">MPRPRPKRSRVATTVTKPNAPPSVPSSDIYDISDREKERIRKKRASEGAPAVPGQEGRASSSLRLNPEQAKALEDSRNKRDQALDRLANISSTNKASDSSDVEYSRREESAIAPKPRLTDVSGLDLDDSMFGNLEDSLEDSHNAIDETTQNGYRSTDTSSFNVNLFKRRPRQSSIVGKDDAPIRPSSRGPNTPSISSTFNLGKFRRRAREPSILGTAQKDRTQRSASQVSQARSIAGDDSGPDDESTPLDLAKRRSGRLSRSAVDNSSREESPIVPSRKRKSLEDQVGREKRLAVEDEIHQSIEVQSGSSSPVPSLSSSLRGPRGLPQDRLSTPGPHPIDENDPDMAPPLSSGSSNGGSPVLWPSLESLAHRTYYRERKPAAAARAAKTPEPDADDDALASDISSPPSLTHSPNYAAPVAKPNAVKKKPAAAPKPALTADLTSLLPRRRHTQKSTRRNKDPFDLGSSDEGSENEDKEDDELSYMVDARAAARRKKKKAAAATLPLSRSSNRKGKETAQVSSTKTQKKPGIRTYGSRSSDKENNDDSIEVEGEEEDGDGGEAEEDEMDPETSQMIQERIGEELNKARKKFKEVDMWELSFEEVTGSSSPPPPDTIEDAAEEEEVVG</sequence>
<comment type="caution">
    <text evidence="2">The sequence shown here is derived from an EMBL/GenBank/DDBJ whole genome shotgun (WGS) entry which is preliminary data.</text>
</comment>
<feature type="compositionally biased region" description="Low complexity" evidence="1">
    <location>
        <begin position="307"/>
        <end position="326"/>
    </location>
</feature>
<dbReference type="AlphaFoldDB" id="A0AAE0K268"/>
<evidence type="ECO:0000256" key="1">
    <source>
        <dbReference type="SAM" id="MobiDB-lite"/>
    </source>
</evidence>
<feature type="region of interest" description="Disordered" evidence="1">
    <location>
        <begin position="379"/>
        <end position="574"/>
    </location>
</feature>
<feature type="compositionally biased region" description="Basic and acidic residues" evidence="1">
    <location>
        <begin position="71"/>
        <end position="84"/>
    </location>
</feature>